<dbReference type="InterPro" id="IPR004722">
    <property type="entry name" value="DHOase"/>
</dbReference>
<dbReference type="SUPFAM" id="SSF51556">
    <property type="entry name" value="Metallo-dependent hydrolases"/>
    <property type="match status" value="1"/>
</dbReference>
<evidence type="ECO:0000313" key="8">
    <source>
        <dbReference type="EMBL" id="SJZ84219.1"/>
    </source>
</evidence>
<proteinExistence type="inferred from homology"/>
<dbReference type="GO" id="GO:0006145">
    <property type="term" value="P:purine nucleobase catabolic process"/>
    <property type="evidence" value="ECO:0007669"/>
    <property type="project" value="TreeGrafter"/>
</dbReference>
<evidence type="ECO:0000256" key="1">
    <source>
        <dbReference type="ARBA" id="ARBA00001947"/>
    </source>
</evidence>
<feature type="domain" description="Dihydroorotase catalytic" evidence="7">
    <location>
        <begin position="51"/>
        <end position="238"/>
    </location>
</feature>
<dbReference type="InterPro" id="IPR032466">
    <property type="entry name" value="Metal_Hydrolase"/>
</dbReference>
<dbReference type="Pfam" id="PF12890">
    <property type="entry name" value="DHOase"/>
    <property type="match status" value="1"/>
</dbReference>
<dbReference type="InterPro" id="IPR024403">
    <property type="entry name" value="DHOase_cat"/>
</dbReference>
<dbReference type="InterPro" id="IPR050138">
    <property type="entry name" value="DHOase/Allantoinase_Hydrolase"/>
</dbReference>
<dbReference type="InterPro" id="IPR011059">
    <property type="entry name" value="Metal-dep_hydrolase_composite"/>
</dbReference>
<comment type="cofactor">
    <cofactor evidence="1">
        <name>Zn(2+)</name>
        <dbReference type="ChEBI" id="CHEBI:29105"/>
    </cofactor>
</comment>
<organism evidence="8 9">
    <name type="scientific">Anaerorhabdus furcosa</name>
    <dbReference type="NCBI Taxonomy" id="118967"/>
    <lineage>
        <taxon>Bacteria</taxon>
        <taxon>Bacillati</taxon>
        <taxon>Bacillota</taxon>
        <taxon>Erysipelotrichia</taxon>
        <taxon>Erysipelotrichales</taxon>
        <taxon>Erysipelotrichaceae</taxon>
        <taxon>Anaerorhabdus</taxon>
    </lineage>
</organism>
<evidence type="ECO:0000256" key="2">
    <source>
        <dbReference type="ARBA" id="ARBA00002368"/>
    </source>
</evidence>
<name>A0A1T4NYG7_9FIRM</name>
<evidence type="ECO:0000256" key="4">
    <source>
        <dbReference type="ARBA" id="ARBA00022723"/>
    </source>
</evidence>
<evidence type="ECO:0000256" key="5">
    <source>
        <dbReference type="ARBA" id="ARBA00022801"/>
    </source>
</evidence>
<gene>
    <name evidence="8" type="ORF">SAMN02745191_1784</name>
</gene>
<evidence type="ECO:0000256" key="6">
    <source>
        <dbReference type="ARBA" id="ARBA00022975"/>
    </source>
</evidence>
<dbReference type="STRING" id="118967.SAMN02745191_1784"/>
<comment type="function">
    <text evidence="2">Catalyzes the reversible cyclization of carbamoyl aspartate to dihydroorotate.</text>
</comment>
<dbReference type="SUPFAM" id="SSF51338">
    <property type="entry name" value="Composite domain of metallo-dependent hydrolases"/>
    <property type="match status" value="1"/>
</dbReference>
<dbReference type="EMBL" id="FUWY01000005">
    <property type="protein sequence ID" value="SJZ84219.1"/>
    <property type="molecule type" value="Genomic_DNA"/>
</dbReference>
<dbReference type="GO" id="GO:0004151">
    <property type="term" value="F:dihydroorotase activity"/>
    <property type="evidence" value="ECO:0007669"/>
    <property type="project" value="InterPro"/>
</dbReference>
<keyword evidence="5" id="KW-0378">Hydrolase</keyword>
<protein>
    <submittedName>
        <fullName evidence="8">Dihydroorotase</fullName>
    </submittedName>
</protein>
<dbReference type="PANTHER" id="PTHR43668:SF2">
    <property type="entry name" value="ALLANTOINASE"/>
    <property type="match status" value="1"/>
</dbReference>
<reference evidence="9" key="1">
    <citation type="submission" date="2017-02" db="EMBL/GenBank/DDBJ databases">
        <authorList>
            <person name="Varghese N."/>
            <person name="Submissions S."/>
        </authorList>
    </citation>
    <scope>NUCLEOTIDE SEQUENCE [LARGE SCALE GENOMIC DNA]</scope>
    <source>
        <strain evidence="9">ATCC 25662</strain>
    </source>
</reference>
<dbReference type="PROSITE" id="PS00482">
    <property type="entry name" value="DIHYDROOROTASE_1"/>
    <property type="match status" value="1"/>
</dbReference>
<dbReference type="InterPro" id="IPR002195">
    <property type="entry name" value="Dihydroorotase_CS"/>
</dbReference>
<evidence type="ECO:0000259" key="7">
    <source>
        <dbReference type="Pfam" id="PF12890"/>
    </source>
</evidence>
<keyword evidence="6" id="KW-0665">Pyrimidine biosynthesis</keyword>
<keyword evidence="9" id="KW-1185">Reference proteome</keyword>
<dbReference type="PROSITE" id="PS00483">
    <property type="entry name" value="DIHYDROOROTASE_2"/>
    <property type="match status" value="1"/>
</dbReference>
<keyword evidence="4" id="KW-0479">Metal-binding</keyword>
<comment type="similarity">
    <text evidence="3">Belongs to the metallo-dependent hydrolases superfamily. DHOase family. Class I DHOase subfamily.</text>
</comment>
<dbReference type="Proteomes" id="UP000243297">
    <property type="component" value="Unassembled WGS sequence"/>
</dbReference>
<dbReference type="GO" id="GO:0046872">
    <property type="term" value="F:metal ion binding"/>
    <property type="evidence" value="ECO:0007669"/>
    <property type="project" value="UniProtKB-KW"/>
</dbReference>
<dbReference type="RefSeq" id="WP_078712190.1">
    <property type="nucleotide sequence ID" value="NZ_FUWY01000005.1"/>
</dbReference>
<evidence type="ECO:0000313" key="9">
    <source>
        <dbReference type="Proteomes" id="UP000243297"/>
    </source>
</evidence>
<dbReference type="GO" id="GO:0006221">
    <property type="term" value="P:pyrimidine nucleotide biosynthetic process"/>
    <property type="evidence" value="ECO:0007669"/>
    <property type="project" value="UniProtKB-KW"/>
</dbReference>
<dbReference type="CDD" id="cd01317">
    <property type="entry name" value="DHOase_IIa"/>
    <property type="match status" value="1"/>
</dbReference>
<dbReference type="Gene3D" id="2.30.40.10">
    <property type="entry name" value="Urease, subunit C, domain 1"/>
    <property type="match status" value="1"/>
</dbReference>
<dbReference type="Gene3D" id="3.20.20.140">
    <property type="entry name" value="Metal-dependent hydrolases"/>
    <property type="match status" value="1"/>
</dbReference>
<dbReference type="OrthoDB" id="9765462at2"/>
<dbReference type="PANTHER" id="PTHR43668">
    <property type="entry name" value="ALLANTOINASE"/>
    <property type="match status" value="1"/>
</dbReference>
<evidence type="ECO:0000256" key="3">
    <source>
        <dbReference type="ARBA" id="ARBA00010286"/>
    </source>
</evidence>
<accession>A0A1T4NYG7</accession>
<dbReference type="GO" id="GO:0005737">
    <property type="term" value="C:cytoplasm"/>
    <property type="evidence" value="ECO:0007669"/>
    <property type="project" value="TreeGrafter"/>
</dbReference>
<sequence>MSKLFQNGNVYIKGKFQEKDFMIDDEGCIVIADKIDVDEVEEVIDCAGLHVFPGFIDPHVHLREPGYSYKETMKSGTKAAAHGGYTTVFAMPNVNPVPDSAQHIEQLGKLIDQDACIHVLPIASITQGQKGVGKLVDFDELLPHTYLFSDDGKGVQEASMMKKAMESCQRNNAIIIAHCEDEALLKEHGCIHDGKKAKEFNLVGISSESEYAQVKRDLDLVRETNCQYHICHISTKESVAYLRQAKKEGYPVSGEVTPHHLFLCEDDIVENHGRFKMNPPLRTKEDQEALLQGLLDGTIDCISTDQAPHSDEEKNCTMDKASMGIVGNEIAFPLVYTKLVKEKKCSLEDVMEWMSGHAADIFGVDGGEIVSFEKANITIFNLNDRQQVRSREFESKGKSTPFEGQWLQSKCYMTIKDGDIVYRKGI</sequence>
<dbReference type="NCBIfam" id="TIGR00857">
    <property type="entry name" value="pyrC_multi"/>
    <property type="match status" value="1"/>
</dbReference>
<dbReference type="AlphaFoldDB" id="A0A1T4NYG7"/>
<dbReference type="GO" id="GO:0004038">
    <property type="term" value="F:allantoinase activity"/>
    <property type="evidence" value="ECO:0007669"/>
    <property type="project" value="TreeGrafter"/>
</dbReference>